<dbReference type="EMBL" id="LNYG01000013">
    <property type="protein sequence ID" value="KTD07633.1"/>
    <property type="molecule type" value="Genomic_DNA"/>
</dbReference>
<gene>
    <name evidence="2" type="ORF">A8135_06740</name>
    <name evidence="1" type="ORF">Ljam_1828</name>
</gene>
<proteinExistence type="predicted"/>
<dbReference type="PATRIC" id="fig|455.5.peg.1926"/>
<dbReference type="RefSeq" id="WP_058449736.1">
    <property type="nucleotide sequence ID" value="NZ_CAAAJF010000002.1"/>
</dbReference>
<evidence type="ECO:0000313" key="2">
    <source>
        <dbReference type="EMBL" id="OCH99377.1"/>
    </source>
</evidence>
<dbReference type="Proteomes" id="UP000093336">
    <property type="component" value="Unassembled WGS sequence"/>
</dbReference>
<comment type="caution">
    <text evidence="1">The sequence shown here is derived from an EMBL/GenBank/DDBJ whole genome shotgun (WGS) entry which is preliminary data.</text>
</comment>
<protein>
    <recommendedName>
        <fullName evidence="5">DUF2188 domain-containing protein</fullName>
    </recommendedName>
</protein>
<reference evidence="1 3" key="1">
    <citation type="submission" date="2015-11" db="EMBL/GenBank/DDBJ databases">
        <title>Genomic analysis of 38 Legionella species identifies large and diverse effector repertoires.</title>
        <authorList>
            <person name="Burstein D."/>
            <person name="Amaro F."/>
            <person name="Zusman T."/>
            <person name="Lifshitz Z."/>
            <person name="Cohen O."/>
            <person name="Gilbert J.A."/>
            <person name="Pupko T."/>
            <person name="Shuman H.A."/>
            <person name="Segal G."/>
        </authorList>
    </citation>
    <scope>NUCLEOTIDE SEQUENCE [LARGE SCALE GENOMIC DNA]</scope>
    <source>
        <strain evidence="1 3">JA-26-G1-E2</strain>
    </source>
</reference>
<organism evidence="1 3">
    <name type="scientific">Legionella jamestowniensis</name>
    <dbReference type="NCBI Taxonomy" id="455"/>
    <lineage>
        <taxon>Bacteria</taxon>
        <taxon>Pseudomonadati</taxon>
        <taxon>Pseudomonadota</taxon>
        <taxon>Gammaproteobacteria</taxon>
        <taxon>Legionellales</taxon>
        <taxon>Legionellaceae</taxon>
        <taxon>Legionella</taxon>
    </lineage>
</organism>
<evidence type="ECO:0000313" key="1">
    <source>
        <dbReference type="EMBL" id="KTD07633.1"/>
    </source>
</evidence>
<accession>A0A0W0UIA6</accession>
<dbReference type="Proteomes" id="UP000054715">
    <property type="component" value="Unassembled WGS sequence"/>
</dbReference>
<name>A0A0W0UIA6_9GAMM</name>
<evidence type="ECO:0000313" key="3">
    <source>
        <dbReference type="Proteomes" id="UP000054715"/>
    </source>
</evidence>
<reference evidence="2 4" key="2">
    <citation type="submission" date="2016-05" db="EMBL/GenBank/DDBJ databases">
        <authorList>
            <person name="Prochazka B."/>
            <person name="Indra A."/>
            <person name="Hasenberger P."/>
            <person name="Blaschitz M."/>
            <person name="Wagner L."/>
            <person name="Wewalka G."/>
            <person name="Sorschag S."/>
            <person name="Schmid D."/>
            <person name="Ruppitsch W."/>
        </authorList>
    </citation>
    <scope>NUCLEOTIDE SEQUENCE [LARGE SCALE GENOMIC DNA]</scope>
    <source>
        <strain evidence="2 4">974010_12</strain>
    </source>
</reference>
<dbReference type="Pfam" id="PF09954">
    <property type="entry name" value="DUF2188"/>
    <property type="match status" value="1"/>
</dbReference>
<dbReference type="AlphaFoldDB" id="A0A0W0UIA6"/>
<sequence>MQANDYHVLPNEALGGWDIRKEKSKRASRHFETQQEAIAAARKFSRKVGAELFIHGKDGKILRKDSHGNDPFPPSG</sequence>
<dbReference type="EMBL" id="LYOZ01000001">
    <property type="protein sequence ID" value="OCH99377.1"/>
    <property type="molecule type" value="Genomic_DNA"/>
</dbReference>
<keyword evidence="4" id="KW-1185">Reference proteome</keyword>
<dbReference type="InterPro" id="IPR018691">
    <property type="entry name" value="DUF2188"/>
</dbReference>
<evidence type="ECO:0008006" key="5">
    <source>
        <dbReference type="Google" id="ProtNLM"/>
    </source>
</evidence>
<evidence type="ECO:0000313" key="4">
    <source>
        <dbReference type="Proteomes" id="UP000093336"/>
    </source>
</evidence>
<dbReference type="OrthoDB" id="8858565at2"/>